<feature type="compositionally biased region" description="Polar residues" evidence="2">
    <location>
        <begin position="469"/>
        <end position="489"/>
    </location>
</feature>
<protein>
    <submittedName>
        <fullName evidence="4">Uncharacterized protein LOC116406857</fullName>
    </submittedName>
</protein>
<dbReference type="AGR" id="Xenbase:XB-GENE-29092255"/>
<proteinExistence type="predicted"/>
<feature type="compositionally biased region" description="Polar residues" evidence="2">
    <location>
        <begin position="161"/>
        <end position="182"/>
    </location>
</feature>
<feature type="compositionally biased region" description="Polar residues" evidence="2">
    <location>
        <begin position="127"/>
        <end position="149"/>
    </location>
</feature>
<dbReference type="Xenbase" id="XB-GENE-29092255">
    <property type="gene designation" value="LOC116406857"/>
</dbReference>
<feature type="coiled-coil region" evidence="1">
    <location>
        <begin position="28"/>
        <end position="89"/>
    </location>
</feature>
<evidence type="ECO:0000256" key="2">
    <source>
        <dbReference type="SAM" id="MobiDB-lite"/>
    </source>
</evidence>
<dbReference type="OrthoDB" id="9887682at2759"/>
<dbReference type="PANTHER" id="PTHR47331">
    <property type="entry name" value="PHD-TYPE DOMAIN-CONTAINING PROTEIN"/>
    <property type="match status" value="1"/>
</dbReference>
<name>A0A8J1IQ21_XENTR</name>
<feature type="region of interest" description="Disordered" evidence="2">
    <location>
        <begin position="1"/>
        <end position="21"/>
    </location>
</feature>
<dbReference type="RefSeq" id="XP_031747694.1">
    <property type="nucleotide sequence ID" value="XM_031891834.1"/>
</dbReference>
<feature type="compositionally biased region" description="Basic and acidic residues" evidence="2">
    <location>
        <begin position="109"/>
        <end position="118"/>
    </location>
</feature>
<evidence type="ECO:0000313" key="4">
    <source>
        <dbReference type="RefSeq" id="XP_031747694.1"/>
    </source>
</evidence>
<dbReference type="PANTHER" id="PTHR47331:SF6">
    <property type="entry name" value="DOUBLECORTIN DOMAIN-CONTAINING PROTEIN"/>
    <property type="match status" value="1"/>
</dbReference>
<feature type="region of interest" description="Disordered" evidence="2">
    <location>
        <begin position="106"/>
        <end position="209"/>
    </location>
</feature>
<gene>
    <name evidence="4 5" type="primary">LOC116406857</name>
</gene>
<dbReference type="Proteomes" id="UP000008143">
    <property type="component" value="Chromosome 8"/>
</dbReference>
<organism evidence="3 4">
    <name type="scientific">Xenopus tropicalis</name>
    <name type="common">Western clawed frog</name>
    <name type="synonym">Silurana tropicalis</name>
    <dbReference type="NCBI Taxonomy" id="8364"/>
    <lineage>
        <taxon>Eukaryota</taxon>
        <taxon>Metazoa</taxon>
        <taxon>Chordata</taxon>
        <taxon>Craniata</taxon>
        <taxon>Vertebrata</taxon>
        <taxon>Euteleostomi</taxon>
        <taxon>Amphibia</taxon>
        <taxon>Batrachia</taxon>
        <taxon>Anura</taxon>
        <taxon>Pipoidea</taxon>
        <taxon>Pipidae</taxon>
        <taxon>Xenopodinae</taxon>
        <taxon>Xenopus</taxon>
        <taxon>Silurana</taxon>
    </lineage>
</organism>
<dbReference type="GeneID" id="116406857"/>
<dbReference type="AlphaFoldDB" id="A0A8J1IQ21"/>
<reference evidence="4" key="1">
    <citation type="submission" date="2025-08" db="UniProtKB">
        <authorList>
            <consortium name="RefSeq"/>
        </authorList>
    </citation>
    <scope>IDENTIFICATION</scope>
    <source>
        <strain evidence="4">Nigerian</strain>
        <tissue evidence="4">Liver and blood</tissue>
    </source>
</reference>
<feature type="compositionally biased region" description="Low complexity" evidence="2">
    <location>
        <begin position="10"/>
        <end position="21"/>
    </location>
</feature>
<keyword evidence="1" id="KW-0175">Coiled coil</keyword>
<dbReference type="KEGG" id="xtr:116406857"/>
<dbReference type="OMA" id="AECEVEM"/>
<evidence type="ECO:0000313" key="3">
    <source>
        <dbReference type="Proteomes" id="UP000008143"/>
    </source>
</evidence>
<evidence type="ECO:0000256" key="1">
    <source>
        <dbReference type="SAM" id="Coils"/>
    </source>
</evidence>
<accession>A0A8J1IQ21</accession>
<evidence type="ECO:0000313" key="5">
    <source>
        <dbReference type="Xenbase" id="XB-GENE-29092255"/>
    </source>
</evidence>
<sequence length="1007" mass="113011">MSQKRTPSLTTRSQVSGSSQRSSVINAAAIARAKAEAAKARVSFAEREMEAKIEKSRLDAEKARLDAEKARLEAENARLEASLGKLVIEREAAAAIAEAEALEAIVYPDSERHSRAPDLEIEGQDPLQRTSEYVQQHSKQNTDSLSAQEPGQHATREPDQQRYTTQEVSSKSQVHQRGNAEQNDPAYGTHISWVPKPTGNPTTTSSDMLRRYVTSQPKEEPPDRYDYTTPSHYNTHPPTYHGANQATMDFAKFFARRELITKGLVKFNDRPEGFRAWRSSFQNTIRDLDLSYSEEIDLLIKYLGTESAEHAKRIRVININHPETGLKMIWHRLNECYGSAEVVENALLKRIDDFPKISNKGYQKLRELSDLLMELQVAKAEGDLPGLAFLDTARGVNPIVQKLPYNLQERWMAHGSKFKQTYNVTFPPFTVFVDFVYQQAKMRNDPSFDLTLPHATPSVPNTRKAVTVHKTNVSSSGSFHRSADSSQEETNNKDPGKQCPLHQRPHPLLKCRAFRGKSIDDRKAFLKENHICYKCCSSTSHLAKDCKVSVKCTECDSTHHNTALHPGPAPWTLPHNKGASEHGGEEGDTAITTPEVTSQCTEVCKGAIGGRSCSKICLVKVYPKGQRDKAIRLYAIMDDQSNGSLACPAFFDLFNIKGPSIPYSLKTCAGVIETAGRKASGYQVESIDGQICLPLPPITECSRIPDNRTEIPTPDAALHHAHLKCITHLIPELDPKAQIMLLLGRDILRVHKARDQINGPRNAPYAQKLDLGWVIIGDVCLGDVHRPTNINTLYTNTLENGRPSLFQPCPNRFLIKEIQNNTYLTNLLGESYPCAKDDDHLGCNVFQRSKNDNQLSLSIEDKIFLEIMDQGPDLNNKLLGVLIRFRKDPIAFIADIQQMFHSFLVREDHRNFLRFFGFRDNDPAKDVLEYRMKVHVFGNSPSPAVAIYGLRRSAQEGEVDYGRDVTQFVERDFYVDDGLKSSPSEETAISLLKRTQDMLACSNLCTK</sequence>
<feature type="region of interest" description="Disordered" evidence="2">
    <location>
        <begin position="469"/>
        <end position="504"/>
    </location>
</feature>
<keyword evidence="3" id="KW-1185">Reference proteome</keyword>